<dbReference type="SUPFAM" id="SSF54427">
    <property type="entry name" value="NTF2-like"/>
    <property type="match status" value="1"/>
</dbReference>
<accession>A0ABU5LVT1</accession>
<protein>
    <recommendedName>
        <fullName evidence="4">Nuclear transport factor 2 family protein</fullName>
    </recommendedName>
</protein>
<dbReference type="EMBL" id="JAOBTW010000025">
    <property type="protein sequence ID" value="MDZ7283825.1"/>
    <property type="molecule type" value="Genomic_DNA"/>
</dbReference>
<dbReference type="InterPro" id="IPR032710">
    <property type="entry name" value="NTF2-like_dom_sf"/>
</dbReference>
<dbReference type="Gene3D" id="3.10.450.50">
    <property type="match status" value="1"/>
</dbReference>
<organism evidence="2 3">
    <name type="scientific">Sphingomonas sanguinis</name>
    <dbReference type="NCBI Taxonomy" id="33051"/>
    <lineage>
        <taxon>Bacteria</taxon>
        <taxon>Pseudomonadati</taxon>
        <taxon>Pseudomonadota</taxon>
        <taxon>Alphaproteobacteria</taxon>
        <taxon>Sphingomonadales</taxon>
        <taxon>Sphingomonadaceae</taxon>
        <taxon>Sphingomonas</taxon>
    </lineage>
</organism>
<keyword evidence="1" id="KW-0732">Signal</keyword>
<feature type="chain" id="PRO_5046079899" description="Nuclear transport factor 2 family protein" evidence="1">
    <location>
        <begin position="20"/>
        <end position="159"/>
    </location>
</feature>
<evidence type="ECO:0000313" key="2">
    <source>
        <dbReference type="EMBL" id="MDZ7283825.1"/>
    </source>
</evidence>
<dbReference type="RefSeq" id="WP_322540270.1">
    <property type="nucleotide sequence ID" value="NZ_JAOBTW010000025.1"/>
</dbReference>
<reference evidence="3" key="1">
    <citation type="submission" date="2023-07" db="EMBL/GenBank/DDBJ databases">
        <title>Whole genome sequence analysis of rice epiphytic Sphingomonas sanguinis OsEp_Plm_15B2.</title>
        <authorList>
            <person name="Sahu K.P."/>
            <person name="Asharani P."/>
            <person name="Reddy B."/>
            <person name="Kumar A."/>
        </authorList>
    </citation>
    <scope>NUCLEOTIDE SEQUENCE [LARGE SCALE GENOMIC DNA]</scope>
    <source>
        <strain evidence="3">OsEp_Plm_15B2</strain>
    </source>
</reference>
<keyword evidence="3" id="KW-1185">Reference proteome</keyword>
<sequence length="159" mass="17271">MTLRLTAALLIAVAGPVSAQTPDRTDRDVRAVAVRFQHAIRHRDKAEFLSLFLNPAATNWQEVMSGKALAKDASSKGIKAAYDPGNNPVAFIDSIVARKGNADEDFTDIHIAGDGESAAMSFDYAFRIDGVVLNTGMEHWLLVNTNSGWRIVSVAWSVK</sequence>
<evidence type="ECO:0000313" key="3">
    <source>
        <dbReference type="Proteomes" id="UP001292182"/>
    </source>
</evidence>
<proteinExistence type="predicted"/>
<comment type="caution">
    <text evidence="2">The sequence shown here is derived from an EMBL/GenBank/DDBJ whole genome shotgun (WGS) entry which is preliminary data.</text>
</comment>
<evidence type="ECO:0000256" key="1">
    <source>
        <dbReference type="SAM" id="SignalP"/>
    </source>
</evidence>
<feature type="signal peptide" evidence="1">
    <location>
        <begin position="1"/>
        <end position="19"/>
    </location>
</feature>
<dbReference type="Proteomes" id="UP001292182">
    <property type="component" value="Unassembled WGS sequence"/>
</dbReference>
<evidence type="ECO:0008006" key="4">
    <source>
        <dbReference type="Google" id="ProtNLM"/>
    </source>
</evidence>
<name>A0ABU5LVT1_9SPHN</name>
<gene>
    <name evidence="2" type="ORF">N4G62_17490</name>
</gene>